<dbReference type="AlphaFoldDB" id="A0A6H1UG65"/>
<gene>
    <name evidence="3" type="ORF">HER31_10745</name>
</gene>
<protein>
    <submittedName>
        <fullName evidence="3">WecB/TagA/CpsF family glycosyltransferase</fullName>
    </submittedName>
</protein>
<dbReference type="EMBL" id="CP051180">
    <property type="protein sequence ID" value="QIZ77313.1"/>
    <property type="molecule type" value="Genomic_DNA"/>
</dbReference>
<evidence type="ECO:0000313" key="3">
    <source>
        <dbReference type="EMBL" id="QIZ77313.1"/>
    </source>
</evidence>
<dbReference type="RefSeq" id="WP_168660573.1">
    <property type="nucleotide sequence ID" value="NZ_CP051180.1"/>
</dbReference>
<name>A0A6H1UG65_9GAMM</name>
<dbReference type="KEGG" id="fes:HER31_10745"/>
<reference evidence="3 4" key="1">
    <citation type="submission" date="2020-04" db="EMBL/GenBank/DDBJ databases">
        <title>Ferrimonas sp. S7 isolated from sea water.</title>
        <authorList>
            <person name="Bae S.S."/>
            <person name="Baek K."/>
        </authorList>
    </citation>
    <scope>NUCLEOTIDE SEQUENCE [LARGE SCALE GENOMIC DNA]</scope>
    <source>
        <strain evidence="3 4">S7</strain>
    </source>
</reference>
<proteinExistence type="predicted"/>
<organism evidence="3 4">
    <name type="scientific">Ferrimonas lipolytica</name>
    <dbReference type="NCBI Taxonomy" id="2724191"/>
    <lineage>
        <taxon>Bacteria</taxon>
        <taxon>Pseudomonadati</taxon>
        <taxon>Pseudomonadota</taxon>
        <taxon>Gammaproteobacteria</taxon>
        <taxon>Alteromonadales</taxon>
        <taxon>Ferrimonadaceae</taxon>
        <taxon>Ferrimonas</taxon>
    </lineage>
</organism>
<keyword evidence="4" id="KW-1185">Reference proteome</keyword>
<dbReference type="InterPro" id="IPR004629">
    <property type="entry name" value="WecG_TagA_CpsF"/>
</dbReference>
<keyword evidence="1" id="KW-0328">Glycosyltransferase</keyword>
<dbReference type="Pfam" id="PF03808">
    <property type="entry name" value="Glyco_tran_WecG"/>
    <property type="match status" value="1"/>
</dbReference>
<evidence type="ECO:0000256" key="2">
    <source>
        <dbReference type="ARBA" id="ARBA00022679"/>
    </source>
</evidence>
<dbReference type="PANTHER" id="PTHR34136:SF1">
    <property type="entry name" value="UDP-N-ACETYL-D-MANNOSAMINURONIC ACID TRANSFERASE"/>
    <property type="match status" value="1"/>
</dbReference>
<sequence length="237" mass="26542">MNNKCIINGLEISAFDDMGHAIDSILHEGDVVSGCAIAVNAEKIVSSYEREDVKSILESASFRYPDGAGVSLVMAKRGCVSARIPGCDLWVELMKGSASFNLPVFIVGAKPEVNLQTVEKLKNEFGVKVVGACDGYFDNESELIDRVKRSQAKIVTVALGSPRQENFINRCREFHPDAFYMGVGGTYDVFTDRVKRAPQWAQKYNLEWLYRLVSQPTRITRQFKLVKYLFLVVMNKV</sequence>
<evidence type="ECO:0000313" key="4">
    <source>
        <dbReference type="Proteomes" id="UP000501602"/>
    </source>
</evidence>
<dbReference type="Proteomes" id="UP000501602">
    <property type="component" value="Chromosome"/>
</dbReference>
<accession>A0A6H1UG65</accession>
<dbReference type="GO" id="GO:0016758">
    <property type="term" value="F:hexosyltransferase activity"/>
    <property type="evidence" value="ECO:0007669"/>
    <property type="project" value="TreeGrafter"/>
</dbReference>
<dbReference type="CDD" id="cd06533">
    <property type="entry name" value="Glyco_transf_WecG_TagA"/>
    <property type="match status" value="1"/>
</dbReference>
<keyword evidence="2 3" id="KW-0808">Transferase</keyword>
<evidence type="ECO:0000256" key="1">
    <source>
        <dbReference type="ARBA" id="ARBA00022676"/>
    </source>
</evidence>
<dbReference type="PANTHER" id="PTHR34136">
    <property type="match status" value="1"/>
</dbReference>
<dbReference type="NCBIfam" id="TIGR00696">
    <property type="entry name" value="wecG_tagA_cpsF"/>
    <property type="match status" value="1"/>
</dbReference>